<evidence type="ECO:0000313" key="2">
    <source>
        <dbReference type="Proteomes" id="UP001283361"/>
    </source>
</evidence>
<comment type="caution">
    <text evidence="1">The sequence shown here is derived from an EMBL/GenBank/DDBJ whole genome shotgun (WGS) entry which is preliminary data.</text>
</comment>
<dbReference type="EMBL" id="JAWDGP010001179">
    <property type="protein sequence ID" value="KAK3793742.1"/>
    <property type="molecule type" value="Genomic_DNA"/>
</dbReference>
<keyword evidence="2" id="KW-1185">Reference proteome</keyword>
<evidence type="ECO:0000313" key="1">
    <source>
        <dbReference type="EMBL" id="KAK3793742.1"/>
    </source>
</evidence>
<proteinExistence type="predicted"/>
<dbReference type="Proteomes" id="UP001283361">
    <property type="component" value="Unassembled WGS sequence"/>
</dbReference>
<name>A0AAE1E4I2_9GAST</name>
<reference evidence="1" key="1">
    <citation type="journal article" date="2023" name="G3 (Bethesda)">
        <title>A reference genome for the long-term kleptoplast-retaining sea slug Elysia crispata morphotype clarki.</title>
        <authorList>
            <person name="Eastman K.E."/>
            <person name="Pendleton A.L."/>
            <person name="Shaikh M.A."/>
            <person name="Suttiyut T."/>
            <person name="Ogas R."/>
            <person name="Tomko P."/>
            <person name="Gavelis G."/>
            <person name="Widhalm J.R."/>
            <person name="Wisecaver J.H."/>
        </authorList>
    </citation>
    <scope>NUCLEOTIDE SEQUENCE</scope>
    <source>
        <strain evidence="1">ECLA1</strain>
    </source>
</reference>
<protein>
    <submittedName>
        <fullName evidence="1">Uncharacterized protein</fullName>
    </submittedName>
</protein>
<dbReference type="AlphaFoldDB" id="A0AAE1E4I2"/>
<accession>A0AAE1E4I2</accession>
<organism evidence="1 2">
    <name type="scientific">Elysia crispata</name>
    <name type="common">lettuce slug</name>
    <dbReference type="NCBI Taxonomy" id="231223"/>
    <lineage>
        <taxon>Eukaryota</taxon>
        <taxon>Metazoa</taxon>
        <taxon>Spiralia</taxon>
        <taxon>Lophotrochozoa</taxon>
        <taxon>Mollusca</taxon>
        <taxon>Gastropoda</taxon>
        <taxon>Heterobranchia</taxon>
        <taxon>Euthyneura</taxon>
        <taxon>Panpulmonata</taxon>
        <taxon>Sacoglossa</taxon>
        <taxon>Placobranchoidea</taxon>
        <taxon>Plakobranchidae</taxon>
        <taxon>Elysia</taxon>
    </lineage>
</organism>
<gene>
    <name evidence="1" type="ORF">RRG08_043390</name>
</gene>
<sequence>MDKNNRSDKSHREGVWKIQRRGQNDITYGEILRTGTPGRANLVVMLRSFQEPPWRNRVSTGSGCQVTLINILSRREGCEQLQIIGQT</sequence>